<accession>A0A3A4P0X5</accession>
<evidence type="ECO:0000256" key="2">
    <source>
        <dbReference type="ARBA" id="ARBA00003924"/>
    </source>
</evidence>
<dbReference type="InterPro" id="IPR036441">
    <property type="entry name" value="DHquinase_II_sf"/>
</dbReference>
<evidence type="ECO:0000313" key="12">
    <source>
        <dbReference type="EMBL" id="RJP24066.1"/>
    </source>
</evidence>
<dbReference type="GO" id="GO:0009423">
    <property type="term" value="P:chorismate biosynthetic process"/>
    <property type="evidence" value="ECO:0007669"/>
    <property type="project" value="UniProtKB-UniRule"/>
</dbReference>
<dbReference type="Pfam" id="PF01220">
    <property type="entry name" value="DHquinase_II"/>
    <property type="match status" value="1"/>
</dbReference>
<dbReference type="NCBIfam" id="NF003807">
    <property type="entry name" value="PRK05395.1-4"/>
    <property type="match status" value="1"/>
</dbReference>
<reference evidence="12 13" key="1">
    <citation type="journal article" date="2017" name="ISME J.">
        <title>Energy and carbon metabolisms in a deep terrestrial subsurface fluid microbial community.</title>
        <authorList>
            <person name="Momper L."/>
            <person name="Jungbluth S.P."/>
            <person name="Lee M.D."/>
            <person name="Amend J.P."/>
        </authorList>
    </citation>
    <scope>NUCLEOTIDE SEQUENCE [LARGE SCALE GENOMIC DNA]</scope>
    <source>
        <strain evidence="12">SURF_5</strain>
    </source>
</reference>
<evidence type="ECO:0000256" key="6">
    <source>
        <dbReference type="ARBA" id="ARBA00012060"/>
    </source>
</evidence>
<feature type="active site" description="Proton donor" evidence="8 9">
    <location>
        <position position="99"/>
    </location>
</feature>
<dbReference type="GO" id="GO:0003855">
    <property type="term" value="F:3-dehydroquinate dehydratase activity"/>
    <property type="evidence" value="ECO:0007669"/>
    <property type="project" value="UniProtKB-UniRule"/>
</dbReference>
<evidence type="ECO:0000256" key="8">
    <source>
        <dbReference type="HAMAP-Rule" id="MF_00169"/>
    </source>
</evidence>
<dbReference type="NCBIfam" id="NF003806">
    <property type="entry name" value="PRK05395.1-3"/>
    <property type="match status" value="1"/>
</dbReference>
<dbReference type="PROSITE" id="PS01029">
    <property type="entry name" value="DEHYDROQUINASE_II"/>
    <property type="match status" value="1"/>
</dbReference>
<dbReference type="UniPathway" id="UPA00053">
    <property type="reaction ID" value="UER00086"/>
</dbReference>
<evidence type="ECO:0000256" key="9">
    <source>
        <dbReference type="PIRSR" id="PIRSR001399-1"/>
    </source>
</evidence>
<comment type="pathway">
    <text evidence="3 8">Metabolic intermediate biosynthesis; chorismate biosynthesis; chorismate from D-erythrose 4-phosphate and phosphoenolpyruvate: step 3/7.</text>
</comment>
<feature type="site" description="Transition state stabilizer" evidence="8 11">
    <location>
        <position position="17"/>
    </location>
</feature>
<proteinExistence type="inferred from homology"/>
<dbReference type="EMBL" id="QZKU01000041">
    <property type="protein sequence ID" value="RJP24066.1"/>
    <property type="molecule type" value="Genomic_DNA"/>
</dbReference>
<evidence type="ECO:0000256" key="7">
    <source>
        <dbReference type="ARBA" id="ARBA00023239"/>
    </source>
</evidence>
<dbReference type="PIRSF" id="PIRSF001399">
    <property type="entry name" value="DHquinase_II"/>
    <property type="match status" value="1"/>
</dbReference>
<comment type="function">
    <text evidence="2 8">Catalyzes a trans-dehydration via an enolate intermediate.</text>
</comment>
<evidence type="ECO:0000256" key="4">
    <source>
        <dbReference type="ARBA" id="ARBA00011037"/>
    </source>
</evidence>
<feature type="binding site" evidence="8 10">
    <location>
        <begin position="100"/>
        <end position="101"/>
    </location>
    <ligand>
        <name>substrate</name>
    </ligand>
</feature>
<dbReference type="AlphaFoldDB" id="A0A3A4P0X5"/>
<evidence type="ECO:0000256" key="5">
    <source>
        <dbReference type="ARBA" id="ARBA00011193"/>
    </source>
</evidence>
<evidence type="ECO:0000256" key="11">
    <source>
        <dbReference type="PIRSR" id="PIRSR001399-3"/>
    </source>
</evidence>
<evidence type="ECO:0000313" key="13">
    <source>
        <dbReference type="Proteomes" id="UP000265882"/>
    </source>
</evidence>
<dbReference type="PANTHER" id="PTHR21272:SF3">
    <property type="entry name" value="CATABOLIC 3-DEHYDROQUINASE"/>
    <property type="match status" value="1"/>
</dbReference>
<feature type="binding site" evidence="8 10">
    <location>
        <position position="79"/>
    </location>
    <ligand>
        <name>substrate</name>
    </ligand>
</feature>
<dbReference type="CDD" id="cd00466">
    <property type="entry name" value="DHQase_II"/>
    <property type="match status" value="1"/>
</dbReference>
<dbReference type="InterPro" id="IPR018509">
    <property type="entry name" value="DHquinase_II_CS"/>
</dbReference>
<keyword evidence="8" id="KW-0057">Aromatic amino acid biosynthesis</keyword>
<comment type="caution">
    <text evidence="12">The sequence shown here is derived from an EMBL/GenBank/DDBJ whole genome shotgun (WGS) entry which is preliminary data.</text>
</comment>
<name>A0A3A4P0X5_ABYX5</name>
<feature type="binding site" evidence="8 10">
    <location>
        <position position="73"/>
    </location>
    <ligand>
        <name>substrate</name>
    </ligand>
</feature>
<keyword evidence="8" id="KW-0028">Amino-acid biosynthesis</keyword>
<comment type="catalytic activity">
    <reaction evidence="1 8">
        <text>3-dehydroquinate = 3-dehydroshikimate + H2O</text>
        <dbReference type="Rhea" id="RHEA:21096"/>
        <dbReference type="ChEBI" id="CHEBI:15377"/>
        <dbReference type="ChEBI" id="CHEBI:16630"/>
        <dbReference type="ChEBI" id="CHEBI:32364"/>
        <dbReference type="EC" id="4.2.1.10"/>
    </reaction>
</comment>
<dbReference type="EC" id="4.2.1.10" evidence="6 8"/>
<evidence type="ECO:0000256" key="10">
    <source>
        <dbReference type="PIRSR" id="PIRSR001399-2"/>
    </source>
</evidence>
<evidence type="ECO:0000256" key="1">
    <source>
        <dbReference type="ARBA" id="ARBA00001864"/>
    </source>
</evidence>
<feature type="binding site" evidence="8 10">
    <location>
        <position position="110"/>
    </location>
    <ligand>
        <name>substrate</name>
    </ligand>
</feature>
<organism evidence="12 13">
    <name type="scientific">Abyssobacteria bacterium (strain SURF_5)</name>
    <dbReference type="NCBI Taxonomy" id="2093360"/>
    <lineage>
        <taxon>Bacteria</taxon>
        <taxon>Pseudomonadati</taxon>
        <taxon>Candidatus Hydrogenedentota</taxon>
        <taxon>Candidatus Abyssobacteria</taxon>
    </lineage>
</organism>
<dbReference type="GO" id="GO:0019631">
    <property type="term" value="P:quinate catabolic process"/>
    <property type="evidence" value="ECO:0007669"/>
    <property type="project" value="TreeGrafter"/>
</dbReference>
<dbReference type="HAMAP" id="MF_00169">
    <property type="entry name" value="AroQ"/>
    <property type="match status" value="1"/>
</dbReference>
<dbReference type="NCBIfam" id="TIGR01088">
    <property type="entry name" value="aroQ"/>
    <property type="match status" value="1"/>
</dbReference>
<dbReference type="PANTHER" id="PTHR21272">
    <property type="entry name" value="CATABOLIC 3-DEHYDROQUINASE"/>
    <property type="match status" value="1"/>
</dbReference>
<evidence type="ECO:0000256" key="3">
    <source>
        <dbReference type="ARBA" id="ARBA00004902"/>
    </source>
</evidence>
<comment type="similarity">
    <text evidence="4 8">Belongs to the type-II 3-dehydroquinase family.</text>
</comment>
<feature type="active site" description="Proton acceptor" evidence="8 9">
    <location>
        <position position="22"/>
    </location>
</feature>
<feature type="binding site" evidence="8 10">
    <location>
        <position position="86"/>
    </location>
    <ligand>
        <name>substrate</name>
    </ligand>
</feature>
<dbReference type="SUPFAM" id="SSF52304">
    <property type="entry name" value="Type II 3-dehydroquinate dehydratase"/>
    <property type="match status" value="1"/>
</dbReference>
<comment type="subunit">
    <text evidence="5 8">Homododecamer.</text>
</comment>
<dbReference type="GO" id="GO:0008652">
    <property type="term" value="P:amino acid biosynthetic process"/>
    <property type="evidence" value="ECO:0007669"/>
    <property type="project" value="UniProtKB-KW"/>
</dbReference>
<dbReference type="GO" id="GO:0009073">
    <property type="term" value="P:aromatic amino acid family biosynthetic process"/>
    <property type="evidence" value="ECO:0007669"/>
    <property type="project" value="UniProtKB-KW"/>
</dbReference>
<dbReference type="Proteomes" id="UP000265882">
    <property type="component" value="Unassembled WGS sequence"/>
</dbReference>
<protein>
    <recommendedName>
        <fullName evidence="6 8">3-dehydroquinate dehydratase</fullName>
        <shortName evidence="8">3-dehydroquinase</shortName>
        <ecNumber evidence="6 8">4.2.1.10</ecNumber>
    </recommendedName>
    <alternativeName>
        <fullName evidence="8">Type II DHQase</fullName>
    </alternativeName>
</protein>
<gene>
    <name evidence="8 12" type="primary">aroQ</name>
    <name evidence="12" type="ORF">C4520_05075</name>
</gene>
<sequence length="142" mass="15327">MNILVLHGPNLQLLGRREPDIYGRKSLKDINDDIERHAKSLGVGVQTFQSNHEGELLDQIASMPGRHDALIINPGAYTHTSIALRDAISGVGLPAVEVHLSNVAAREKFRHRSLITPVCRGIIAGFGSFGYLLALDALAKGA</sequence>
<dbReference type="InterPro" id="IPR001874">
    <property type="entry name" value="DHquinase_II"/>
</dbReference>
<dbReference type="Gene3D" id="3.40.50.9100">
    <property type="entry name" value="Dehydroquinase, class II"/>
    <property type="match status" value="1"/>
</dbReference>
<dbReference type="NCBIfam" id="NF003805">
    <property type="entry name" value="PRK05395.1-2"/>
    <property type="match status" value="1"/>
</dbReference>
<keyword evidence="7 8" id="KW-0456">Lyase</keyword>